<dbReference type="OrthoDB" id="9772024at2"/>
<dbReference type="PANTHER" id="PTHR30404:SF0">
    <property type="entry name" value="N-ACETYLMURAMOYL-L-ALANINE AMIDASE AMIC"/>
    <property type="match status" value="1"/>
</dbReference>
<dbReference type="AlphaFoldDB" id="A0A1G6AB06"/>
<dbReference type="GO" id="GO:0008745">
    <property type="term" value="F:N-acetylmuramoyl-L-alanine amidase activity"/>
    <property type="evidence" value="ECO:0007669"/>
    <property type="project" value="InterPro"/>
</dbReference>
<dbReference type="Pfam" id="PF01520">
    <property type="entry name" value="Amidase_3"/>
    <property type="match status" value="1"/>
</dbReference>
<evidence type="ECO:0000256" key="1">
    <source>
        <dbReference type="ARBA" id="ARBA00022801"/>
    </source>
</evidence>
<dbReference type="SUPFAM" id="SSF53187">
    <property type="entry name" value="Zn-dependent exopeptidases"/>
    <property type="match status" value="1"/>
</dbReference>
<dbReference type="Gene3D" id="3.40.630.40">
    <property type="entry name" value="Zn-dependent exopeptidases"/>
    <property type="match status" value="1"/>
</dbReference>
<gene>
    <name evidence="3" type="ORF">SAMN02910417_00370</name>
</gene>
<reference evidence="3 4" key="1">
    <citation type="submission" date="2016-10" db="EMBL/GenBank/DDBJ databases">
        <authorList>
            <person name="de Groot N.N."/>
        </authorList>
    </citation>
    <scope>NUCLEOTIDE SEQUENCE [LARGE SCALE GENOMIC DNA]</scope>
    <source>
        <strain evidence="3 4">DSM 3217</strain>
    </source>
</reference>
<name>A0A1G6AB06_EUBOX</name>
<keyword evidence="4" id="KW-1185">Reference proteome</keyword>
<organism evidence="3 4">
    <name type="scientific">Eubacterium oxidoreducens</name>
    <dbReference type="NCBI Taxonomy" id="1732"/>
    <lineage>
        <taxon>Bacteria</taxon>
        <taxon>Bacillati</taxon>
        <taxon>Bacillota</taxon>
        <taxon>Clostridia</taxon>
        <taxon>Eubacteriales</taxon>
        <taxon>Eubacteriaceae</taxon>
        <taxon>Eubacterium</taxon>
    </lineage>
</organism>
<dbReference type="EMBL" id="FMXR01000005">
    <property type="protein sequence ID" value="SDB05592.1"/>
    <property type="molecule type" value="Genomic_DNA"/>
</dbReference>
<dbReference type="InterPro" id="IPR002508">
    <property type="entry name" value="MurNAc-LAA_cat"/>
</dbReference>
<dbReference type="STRING" id="1732.SAMN02910417_00370"/>
<dbReference type="InterPro" id="IPR050695">
    <property type="entry name" value="N-acetylmuramoyl_amidase_3"/>
</dbReference>
<dbReference type="PANTHER" id="PTHR30404">
    <property type="entry name" value="N-ACETYLMURAMOYL-L-ALANINE AMIDASE"/>
    <property type="match status" value="1"/>
</dbReference>
<keyword evidence="1" id="KW-0378">Hydrolase</keyword>
<feature type="domain" description="MurNAc-LAA" evidence="2">
    <location>
        <begin position="231"/>
        <end position="350"/>
    </location>
</feature>
<accession>A0A1G6AB06</accession>
<dbReference type="RefSeq" id="WP_090171652.1">
    <property type="nucleotide sequence ID" value="NZ_FMXR01000005.1"/>
</dbReference>
<evidence type="ECO:0000259" key="2">
    <source>
        <dbReference type="SMART" id="SM00646"/>
    </source>
</evidence>
<dbReference type="GO" id="GO:0009253">
    <property type="term" value="P:peptidoglycan catabolic process"/>
    <property type="evidence" value="ECO:0007669"/>
    <property type="project" value="InterPro"/>
</dbReference>
<dbReference type="CDD" id="cd02696">
    <property type="entry name" value="MurNAc-LAA"/>
    <property type="match status" value="1"/>
</dbReference>
<evidence type="ECO:0000313" key="4">
    <source>
        <dbReference type="Proteomes" id="UP000199228"/>
    </source>
</evidence>
<sequence>MEPAKVKRLVVLAVLIAVAGVGGMCVMGSTHDKLVAMRQEKEKLEQMDGLELLQYYTNEIKKNKEVSEFEQQLRMELPTGVSAEDVQFDNDYLNRVIEIKIPTTDADYFYHYPMLGKPDYIENLSFSVEDGYAILTLSLNSVYEIETEVKEGHEEYIYIDFVKPSEIYDKIVVIDAGHGGSDSGATFDEVEEKEINLGILKEIKKQMEKQDEIKVYYTRTTDENVTLSQRVELANGADADYFISIHNNTLSYDSADYVNGTQVLYNEQYEDDAQNASKEFAQLCLDELTSQLGSQNQGLEEGSNIYIVRNSDCPVALVEVGFMSNSSELARLQTKSYQKKAAKAIINAIEDAYDKGL</sequence>
<dbReference type="SMART" id="SM00646">
    <property type="entry name" value="Ami_3"/>
    <property type="match status" value="1"/>
</dbReference>
<proteinExistence type="predicted"/>
<protein>
    <submittedName>
        <fullName evidence="3">N-acetylmuramoyl-L-alanine amidase</fullName>
    </submittedName>
</protein>
<dbReference type="Proteomes" id="UP000199228">
    <property type="component" value="Unassembled WGS sequence"/>
</dbReference>
<evidence type="ECO:0000313" key="3">
    <source>
        <dbReference type="EMBL" id="SDB05592.1"/>
    </source>
</evidence>
<dbReference type="GO" id="GO:0030288">
    <property type="term" value="C:outer membrane-bounded periplasmic space"/>
    <property type="evidence" value="ECO:0007669"/>
    <property type="project" value="TreeGrafter"/>
</dbReference>